<protein>
    <submittedName>
        <fullName evidence="2">MHC class II beta chain</fullName>
    </submittedName>
</protein>
<dbReference type="PIR" id="I73095">
    <property type="entry name" value="I73095"/>
</dbReference>
<reference evidence="2" key="1">
    <citation type="journal article" date="1994" name="J. Immunol.">
        <title>The origin of the primate Mhc-DRB genes and allelic lineages as deduced from the study of prosimians.</title>
        <authorList>
            <person name="Figueroa F."/>
            <person name="O'hUigin C."/>
            <person name="Tichy H."/>
            <person name="Klein J."/>
        </authorList>
    </citation>
    <scope>NUCLEOTIDE SEQUENCE</scope>
</reference>
<dbReference type="EMBL" id="Z27126">
    <property type="protein sequence ID" value="CAA81653.1"/>
    <property type="molecule type" value="Genomic_DNA"/>
</dbReference>
<accession>Q30543</accession>
<feature type="compositionally biased region" description="Polar residues" evidence="1">
    <location>
        <begin position="74"/>
        <end position="83"/>
    </location>
</feature>
<name>Q30543_LORTA</name>
<proteinExistence type="predicted"/>
<evidence type="ECO:0000256" key="1">
    <source>
        <dbReference type="SAM" id="MobiDB-lite"/>
    </source>
</evidence>
<feature type="compositionally biased region" description="Gly residues" evidence="1">
    <location>
        <begin position="62"/>
        <end position="71"/>
    </location>
</feature>
<organism evidence="2">
    <name type="scientific">Loris tardigradus</name>
    <name type="common">Slender loris</name>
    <dbReference type="NCBI Taxonomy" id="9468"/>
    <lineage>
        <taxon>Eukaryota</taxon>
        <taxon>Metazoa</taxon>
        <taxon>Chordata</taxon>
        <taxon>Craniata</taxon>
        <taxon>Vertebrata</taxon>
        <taxon>Euteleostomi</taxon>
        <taxon>Mammalia</taxon>
        <taxon>Eutheria</taxon>
        <taxon>Euarchontoglires</taxon>
        <taxon>Primates</taxon>
        <taxon>Strepsirrhini</taxon>
        <taxon>Lorisiformes</taxon>
        <taxon>Lorisidae</taxon>
        <taxon>Loris</taxon>
    </lineage>
</organism>
<sequence>AFLGAASGGVSFLQRDAAGAVPGETPLQPGGERPLRQRRGGVSGGDGAGAAVRRVLEQPEGRPGGGAGRGGHVLQTQLPDLRR</sequence>
<feature type="non-terminal residue" evidence="2">
    <location>
        <position position="1"/>
    </location>
</feature>
<evidence type="ECO:0000313" key="2">
    <source>
        <dbReference type="EMBL" id="CAA81653.1"/>
    </source>
</evidence>
<gene>
    <name evidence="2" type="primary">DRB*W2005</name>
</gene>
<feature type="non-terminal residue" evidence="2">
    <location>
        <position position="83"/>
    </location>
</feature>
<dbReference type="AlphaFoldDB" id="Q30543"/>
<feature type="region of interest" description="Disordered" evidence="1">
    <location>
        <begin position="15"/>
        <end position="83"/>
    </location>
</feature>